<evidence type="ECO:0000256" key="1">
    <source>
        <dbReference type="ARBA" id="ARBA00001917"/>
    </source>
</evidence>
<comment type="caution">
    <text evidence="10">The sequence shown here is derived from an EMBL/GenBank/DDBJ whole genome shotgun (WGS) entry which is preliminary data.</text>
</comment>
<sequence>MNIHEAIQTRRSIPLVTEDPVPTDMIEKILESGTYAPNHYRTEPWRFFVLRGEGRVKLGEVFADVARSKEGVTEADNEIRISRSIKNPLRAPVIIAVGVEPGNARNVLIKEEYAAVNSAVQNMLLTAHALGLGAIWRTGSVCYEDKVRDFFGLSKQGEVIAFIYIGYPDMEPKDMKKTNYKELTTWID</sequence>
<dbReference type="InterPro" id="IPR026021">
    <property type="entry name" value="YdjA-like"/>
</dbReference>
<dbReference type="EC" id="1.-.-.-" evidence="8"/>
<evidence type="ECO:0000259" key="9">
    <source>
        <dbReference type="Pfam" id="PF00881"/>
    </source>
</evidence>
<comment type="similarity">
    <text evidence="2 8">Belongs to the nitroreductase family.</text>
</comment>
<dbReference type="EMBL" id="JBHUGI010000006">
    <property type="protein sequence ID" value="MFD1927028.1"/>
    <property type="molecule type" value="Genomic_DNA"/>
</dbReference>
<evidence type="ECO:0000313" key="10">
    <source>
        <dbReference type="EMBL" id="MFD1927028.1"/>
    </source>
</evidence>
<proteinExistence type="inferred from homology"/>
<protein>
    <recommendedName>
        <fullName evidence="8">Putative NAD(P)H nitroreductase</fullName>
        <ecNumber evidence="8">1.-.-.-</ecNumber>
    </recommendedName>
</protein>
<dbReference type="InterPro" id="IPR029479">
    <property type="entry name" value="Nitroreductase"/>
</dbReference>
<evidence type="ECO:0000256" key="4">
    <source>
        <dbReference type="ARBA" id="ARBA00022643"/>
    </source>
</evidence>
<evidence type="ECO:0000256" key="7">
    <source>
        <dbReference type="ARBA" id="ARBA00023027"/>
    </source>
</evidence>
<gene>
    <name evidence="10" type="ORF">ACFSFY_03005</name>
</gene>
<dbReference type="CDD" id="cd02135">
    <property type="entry name" value="YdjA-like"/>
    <property type="match status" value="1"/>
</dbReference>
<dbReference type="PIRSF" id="PIRSF000232">
    <property type="entry name" value="YdjA"/>
    <property type="match status" value="1"/>
</dbReference>
<evidence type="ECO:0000256" key="2">
    <source>
        <dbReference type="ARBA" id="ARBA00007118"/>
    </source>
</evidence>
<accession>A0ABW4SC57</accession>
<keyword evidence="11" id="KW-1185">Reference proteome</keyword>
<keyword evidence="7 8" id="KW-0520">NAD</keyword>
<dbReference type="PANTHER" id="PTHR43821">
    <property type="entry name" value="NAD(P)H NITROREDUCTASE YDJA-RELATED"/>
    <property type="match status" value="1"/>
</dbReference>
<evidence type="ECO:0000256" key="3">
    <source>
        <dbReference type="ARBA" id="ARBA00022630"/>
    </source>
</evidence>
<dbReference type="Proteomes" id="UP001597218">
    <property type="component" value="Unassembled WGS sequence"/>
</dbReference>
<reference evidence="11" key="1">
    <citation type="journal article" date="2019" name="Int. J. Syst. Evol. Microbiol.">
        <title>The Global Catalogue of Microorganisms (GCM) 10K type strain sequencing project: providing services to taxonomists for standard genome sequencing and annotation.</title>
        <authorList>
            <consortium name="The Broad Institute Genomics Platform"/>
            <consortium name="The Broad Institute Genome Sequencing Center for Infectious Disease"/>
            <person name="Wu L."/>
            <person name="Ma J."/>
        </authorList>
    </citation>
    <scope>NUCLEOTIDE SEQUENCE [LARGE SCALE GENOMIC DNA]</scope>
    <source>
        <strain evidence="11">CGMCC 4.7177</strain>
    </source>
</reference>
<evidence type="ECO:0000256" key="8">
    <source>
        <dbReference type="PIRNR" id="PIRNR000232"/>
    </source>
</evidence>
<name>A0ABW4SC57_9BACL</name>
<organism evidence="10 11">
    <name type="scientific">Sporosarcina siberiensis</name>
    <dbReference type="NCBI Taxonomy" id="1365606"/>
    <lineage>
        <taxon>Bacteria</taxon>
        <taxon>Bacillati</taxon>
        <taxon>Bacillota</taxon>
        <taxon>Bacilli</taxon>
        <taxon>Bacillales</taxon>
        <taxon>Caryophanaceae</taxon>
        <taxon>Sporosarcina</taxon>
    </lineage>
</organism>
<comment type="cofactor">
    <cofactor evidence="1 8">
        <name>FMN</name>
        <dbReference type="ChEBI" id="CHEBI:58210"/>
    </cofactor>
</comment>
<evidence type="ECO:0000256" key="5">
    <source>
        <dbReference type="ARBA" id="ARBA00022857"/>
    </source>
</evidence>
<keyword evidence="3 8" id="KW-0285">Flavoprotein</keyword>
<dbReference type="InterPro" id="IPR000415">
    <property type="entry name" value="Nitroreductase-like"/>
</dbReference>
<dbReference type="SUPFAM" id="SSF55469">
    <property type="entry name" value="FMN-dependent nitroreductase-like"/>
    <property type="match status" value="1"/>
</dbReference>
<keyword evidence="5 8" id="KW-0521">NADP</keyword>
<keyword evidence="6 8" id="KW-0560">Oxidoreductase</keyword>
<evidence type="ECO:0000313" key="11">
    <source>
        <dbReference type="Proteomes" id="UP001597218"/>
    </source>
</evidence>
<feature type="domain" description="Nitroreductase" evidence="9">
    <location>
        <begin position="7"/>
        <end position="167"/>
    </location>
</feature>
<keyword evidence="4 8" id="KW-0288">FMN</keyword>
<dbReference type="RefSeq" id="WP_381535688.1">
    <property type="nucleotide sequence ID" value="NZ_JBHUGI010000006.1"/>
</dbReference>
<dbReference type="Pfam" id="PF00881">
    <property type="entry name" value="Nitroreductase"/>
    <property type="match status" value="1"/>
</dbReference>
<dbReference type="Gene3D" id="3.40.109.10">
    <property type="entry name" value="NADH Oxidase"/>
    <property type="match status" value="1"/>
</dbReference>
<dbReference type="PANTHER" id="PTHR43821:SF1">
    <property type="entry name" value="NAD(P)H NITROREDUCTASE YDJA-RELATED"/>
    <property type="match status" value="1"/>
</dbReference>
<evidence type="ECO:0000256" key="6">
    <source>
        <dbReference type="ARBA" id="ARBA00023002"/>
    </source>
</evidence>
<dbReference type="InterPro" id="IPR052530">
    <property type="entry name" value="NAD(P)H_nitroreductase"/>
</dbReference>